<evidence type="ECO:0000313" key="2">
    <source>
        <dbReference type="EMBL" id="AEL23845.1"/>
    </source>
</evidence>
<dbReference type="RefSeq" id="WP_014018144.1">
    <property type="nucleotide sequence ID" value="NC_015914.1"/>
</dbReference>
<protein>
    <submittedName>
        <fullName evidence="2">Uncharacterized protein</fullName>
    </submittedName>
</protein>
<dbReference type="KEGG" id="cmr:Cycma_0060"/>
<dbReference type="eggNOG" id="COG1196">
    <property type="taxonomic scope" value="Bacteria"/>
</dbReference>
<dbReference type="OrthoDB" id="1414895at2"/>
<accession>G0IZ66</accession>
<gene>
    <name evidence="2" type="ordered locus">Cycma_0060</name>
</gene>
<keyword evidence="1" id="KW-0175">Coiled coil</keyword>
<evidence type="ECO:0000313" key="3">
    <source>
        <dbReference type="Proteomes" id="UP000001635"/>
    </source>
</evidence>
<dbReference type="STRING" id="880070.Cycma_0060"/>
<name>G0IZ66_CYCMS</name>
<sequence>MENLDPINVEFLINSAEVKKDSDRVKADITGVNDTAEKAAIRTGTKVKQVYDQSAKEVLEFEKSVERSAAAMDKQGAVAARQKSQFNGLGNSINQISRELPAFTYSAQTGFLAISNNIPILADEINRLRVENQALTASGQKAVPVWKQVVSGLLSWQTALSLGVALLSIYGKDVIDWAASLFKAGQTAEEAALKTEAFNKAVESSDYTKAIAEVNELNQAIEGAKDGLVDKEAVLKMYNEGIGKTTGSLRTFNELEQWQIDNGDKYIQFMFKKAQAAAMLKLAIEKTTEAQANFNGEAGFEDYLTGGVKAFALGGLGGINAFAEANRLGRVAQLDKEAKQFFDLYNKYQTDFQKYAKENGFDIFGDGTVQDGNKTKKTIEARQRLLDQMAALDKEYARKSYTKDEEEVQALRDKFDKMRRLIDRFNAENKQNPIDTTGLGAIEEQATGDLLYRQDTEKLKQSLAEQKKLYESYERVKTDLGEAEAEKRYGAEIKAAGSYFDYLLKEYDKLNQLSGQELSGAQQERLQYIIAEIGKEKVAQDKEYDALIKSLTDYTTERELIIERHNERIAQLTKNGDTDLIAEAERQQQQELDAIDDANVKKLQSYKRLYDDTVALTRKSAKQALVEVRNLLDSESMSEDLRNDLLKKEQELEFQINKGDLDDIYKLSQALGGLGESLETLGEATGNSGIANLGASISGLSTGVNDVLTMFDDSATQADVASAAISGVVRIMNILSESAAQRREAEEAYYKSLIGFQQQYNLSLNEQIRLQSILGENVFLSDYEGRIRDGVESLTDANKNYMEALAALEDAYVKVGQRNAIDIGDIGKGIASGGLVGALAAIFGGQKKVDTLGPLLKEYPELISVMENGMVSFNSELAEALLQNDLLSERSKELVQNVLDWEEAMEAARQQIADVVKELVGGLGGDVRNALVESFEAGENAAIKMGETVEKVLENVVSQILFNSIFSDVFDQLQKDLEGNLAAGDTQGITENLGAFFANAQGLTADFNKALEQAQAAAKKSGFDIFSGDDSSSQSGLAGGIRRDLTEATGTELAGLFRGFYDISNRTLLTVEQQLTVDKQHYDATLTIMRSSAAIEQNTANAVAELKATVEQLKAINKNTKQNSTGYDRGDI</sequence>
<evidence type="ECO:0000256" key="1">
    <source>
        <dbReference type="SAM" id="Coils"/>
    </source>
</evidence>
<reference evidence="3" key="1">
    <citation type="submission" date="2011-07" db="EMBL/GenBank/DDBJ databases">
        <title>The complete genome of Cyclobacterium marinum DSM 745.</title>
        <authorList>
            <person name="Lucas S."/>
            <person name="Han J."/>
            <person name="Lapidus A."/>
            <person name="Bruce D."/>
            <person name="Goodwin L."/>
            <person name="Pitluck S."/>
            <person name="Peters L."/>
            <person name="Kyrpides N."/>
            <person name="Mavromatis K."/>
            <person name="Ivanova N."/>
            <person name="Ovchinnikova G."/>
            <person name="Chertkov O."/>
            <person name="Detter J.C."/>
            <person name="Tapia R."/>
            <person name="Han C."/>
            <person name="Land M."/>
            <person name="Hauser L."/>
            <person name="Markowitz V."/>
            <person name="Cheng J.-F."/>
            <person name="Hugenholtz P."/>
            <person name="Woyke T."/>
            <person name="Wu D."/>
            <person name="Tindall B."/>
            <person name="Schuetze A."/>
            <person name="Brambilla E."/>
            <person name="Klenk H.-P."/>
            <person name="Eisen J.A."/>
        </authorList>
    </citation>
    <scope>NUCLEOTIDE SEQUENCE [LARGE SCALE GENOMIC DNA]</scope>
    <source>
        <strain evidence="3">ATCC 25205 / DSM 745 / LMG 13164 / NCIMB 1802</strain>
    </source>
</reference>
<dbReference type="Proteomes" id="UP000001635">
    <property type="component" value="Chromosome"/>
</dbReference>
<feature type="coiled-coil region" evidence="1">
    <location>
        <begin position="401"/>
        <end position="428"/>
    </location>
</feature>
<organism evidence="2 3">
    <name type="scientific">Cyclobacterium marinum (strain ATCC 25205 / DSM 745 / LMG 13164 / NCIMB 1802)</name>
    <name type="common">Flectobacillus marinus</name>
    <dbReference type="NCBI Taxonomy" id="880070"/>
    <lineage>
        <taxon>Bacteria</taxon>
        <taxon>Pseudomonadati</taxon>
        <taxon>Bacteroidota</taxon>
        <taxon>Cytophagia</taxon>
        <taxon>Cytophagales</taxon>
        <taxon>Cyclobacteriaceae</taxon>
        <taxon>Cyclobacterium</taxon>
    </lineage>
</organism>
<proteinExistence type="predicted"/>
<feature type="coiled-coil region" evidence="1">
    <location>
        <begin position="891"/>
        <end position="918"/>
    </location>
</feature>
<keyword evidence="3" id="KW-1185">Reference proteome</keyword>
<dbReference type="HOGENOM" id="CLU_273721_0_0_10"/>
<dbReference type="EMBL" id="CP002955">
    <property type="protein sequence ID" value="AEL23845.1"/>
    <property type="molecule type" value="Genomic_DNA"/>
</dbReference>
<dbReference type="AlphaFoldDB" id="G0IZ66"/>